<reference evidence="1" key="1">
    <citation type="submission" date="2020-03" db="EMBL/GenBank/DDBJ databases">
        <title>The deep terrestrial virosphere.</title>
        <authorList>
            <person name="Holmfeldt K."/>
            <person name="Nilsson E."/>
            <person name="Simone D."/>
            <person name="Lopez-Fernandez M."/>
            <person name="Wu X."/>
            <person name="de Brujin I."/>
            <person name="Lundin D."/>
            <person name="Andersson A."/>
            <person name="Bertilsson S."/>
            <person name="Dopson M."/>
        </authorList>
    </citation>
    <scope>NUCLEOTIDE SEQUENCE</scope>
    <source>
        <strain evidence="2">MM415B02102</strain>
        <strain evidence="1">TM448A01363</strain>
        <strain evidence="3">TM448B01427</strain>
    </source>
</reference>
<name>A0A6H1ZQ89_9ZZZZ</name>
<evidence type="ECO:0000313" key="2">
    <source>
        <dbReference type="EMBL" id="QJA86256.1"/>
    </source>
</evidence>
<dbReference type="EMBL" id="MT144137">
    <property type="protein sequence ID" value="QJA49445.1"/>
    <property type="molecule type" value="Genomic_DNA"/>
</dbReference>
<proteinExistence type="predicted"/>
<protein>
    <submittedName>
        <fullName evidence="1">Uncharacterized protein</fullName>
    </submittedName>
</protein>
<accession>A0A6H1ZQ89</accession>
<dbReference type="AlphaFoldDB" id="A0A6H1ZQ89"/>
<dbReference type="EMBL" id="MT144759">
    <property type="protein sequence ID" value="QJH98938.1"/>
    <property type="molecule type" value="Genomic_DNA"/>
</dbReference>
<dbReference type="EMBL" id="MT142625">
    <property type="protein sequence ID" value="QJA86256.1"/>
    <property type="molecule type" value="Genomic_DNA"/>
</dbReference>
<gene>
    <name evidence="2" type="ORF">MM415B02102_0010</name>
    <name evidence="1" type="ORF">TM448A01363_0013</name>
    <name evidence="3" type="ORF">TM448B01427_0013</name>
</gene>
<evidence type="ECO:0000313" key="1">
    <source>
        <dbReference type="EMBL" id="QJA49445.1"/>
    </source>
</evidence>
<organism evidence="1">
    <name type="scientific">viral metagenome</name>
    <dbReference type="NCBI Taxonomy" id="1070528"/>
    <lineage>
        <taxon>unclassified sequences</taxon>
        <taxon>metagenomes</taxon>
        <taxon>organismal metagenomes</taxon>
    </lineage>
</organism>
<sequence length="70" mass="7842">MESMKCLVDGCTNTDEQGNGFFMNIYLISGQVKLHWICVPCSYTLNGGIGIEKNSQLYRNVINHSKLKGE</sequence>
<evidence type="ECO:0000313" key="3">
    <source>
        <dbReference type="EMBL" id="QJH98938.1"/>
    </source>
</evidence>